<accession>A0A0C1TXH0</accession>
<dbReference type="PANTHER" id="PTHR43852:SF3">
    <property type="entry name" value="NUCLEOTIDYLTRANSFERASE"/>
    <property type="match status" value="1"/>
</dbReference>
<organism evidence="2 3">
    <name type="scientific">Clostridium argentinense CDC 2741</name>
    <dbReference type="NCBI Taxonomy" id="1418104"/>
    <lineage>
        <taxon>Bacteria</taxon>
        <taxon>Bacillati</taxon>
        <taxon>Bacillota</taxon>
        <taxon>Clostridia</taxon>
        <taxon>Eubacteriales</taxon>
        <taxon>Clostridiaceae</taxon>
        <taxon>Clostridium</taxon>
    </lineage>
</organism>
<name>A0A0C1TXH0_9CLOT</name>
<dbReference type="RefSeq" id="WP_039635318.1">
    <property type="nucleotide sequence ID" value="NZ_AYSO01000019.1"/>
</dbReference>
<dbReference type="NCBIfam" id="NF047752">
    <property type="entry name" value="MntA_antitoxin"/>
    <property type="match status" value="1"/>
</dbReference>
<dbReference type="EMBL" id="AYSO01000019">
    <property type="protein sequence ID" value="KIE45409.1"/>
    <property type="molecule type" value="Genomic_DNA"/>
</dbReference>
<evidence type="ECO:0000259" key="1">
    <source>
        <dbReference type="Pfam" id="PF18765"/>
    </source>
</evidence>
<dbReference type="Pfam" id="PF18765">
    <property type="entry name" value="Polbeta"/>
    <property type="match status" value="1"/>
</dbReference>
<protein>
    <submittedName>
        <fullName evidence="2">Nucleotidyltransferase domain protein</fullName>
    </submittedName>
</protein>
<evidence type="ECO:0000313" key="3">
    <source>
        <dbReference type="Proteomes" id="UP000031366"/>
    </source>
</evidence>
<keyword evidence="3" id="KW-1185">Reference proteome</keyword>
<dbReference type="CDD" id="cd05403">
    <property type="entry name" value="NT_KNTase_like"/>
    <property type="match status" value="1"/>
</dbReference>
<dbReference type="InterPro" id="IPR052930">
    <property type="entry name" value="TA_antitoxin_MntA"/>
</dbReference>
<dbReference type="SUPFAM" id="SSF81301">
    <property type="entry name" value="Nucleotidyltransferase"/>
    <property type="match status" value="1"/>
</dbReference>
<comment type="caution">
    <text evidence="2">The sequence shown here is derived from an EMBL/GenBank/DDBJ whole genome shotgun (WGS) entry which is preliminary data.</text>
</comment>
<dbReference type="Proteomes" id="UP000031366">
    <property type="component" value="Unassembled WGS sequence"/>
</dbReference>
<dbReference type="OrthoDB" id="90159at2"/>
<reference evidence="2 3" key="1">
    <citation type="journal article" date="2015" name="Infect. Genet. Evol.">
        <title>Genomic sequences of six botulinum neurotoxin-producing strains representing three clostridial species illustrate the mobility and diversity of botulinum neurotoxin genes.</title>
        <authorList>
            <person name="Smith T.J."/>
            <person name="Hill K.K."/>
            <person name="Xie G."/>
            <person name="Foley B.T."/>
            <person name="Williamson C.H."/>
            <person name="Foster J.T."/>
            <person name="Johnson S.L."/>
            <person name="Chertkov O."/>
            <person name="Teshima H."/>
            <person name="Gibbons H.S."/>
            <person name="Johnsky L.A."/>
            <person name="Karavis M.A."/>
            <person name="Smith L.A."/>
        </authorList>
    </citation>
    <scope>NUCLEOTIDE SEQUENCE [LARGE SCALE GENOMIC DNA]</scope>
    <source>
        <strain evidence="2 3">CDC 2741</strain>
    </source>
</reference>
<feature type="domain" description="Polymerase beta nucleotidyltransferase" evidence="1">
    <location>
        <begin position="9"/>
        <end position="99"/>
    </location>
</feature>
<sequence length="143" mass="16805">MISIENIKKFIYIINDKYSIDLAYLFGSVARNQYNKDSDIDIAIKFKNKYSKMDEIFIRGEIIDIGKAYFKRNVDIVSLDNAPIALKYEIIKDGILLIDCYERVSIESLIIREYFDFKYFSDIYDKEIIKRLKDGTYFGGENG</sequence>
<dbReference type="InterPro" id="IPR041633">
    <property type="entry name" value="Polbeta"/>
</dbReference>
<dbReference type="GO" id="GO:0016740">
    <property type="term" value="F:transferase activity"/>
    <property type="evidence" value="ECO:0007669"/>
    <property type="project" value="UniProtKB-KW"/>
</dbReference>
<dbReference type="STRING" id="29341.RSJ17_20705"/>
<dbReference type="InterPro" id="IPR043519">
    <property type="entry name" value="NT_sf"/>
</dbReference>
<dbReference type="AlphaFoldDB" id="A0A0C1TXH0"/>
<dbReference type="PANTHER" id="PTHR43852">
    <property type="entry name" value="NUCLEOTIDYLTRANSFERASE"/>
    <property type="match status" value="1"/>
</dbReference>
<proteinExistence type="predicted"/>
<dbReference type="Gene3D" id="3.30.460.10">
    <property type="entry name" value="Beta Polymerase, domain 2"/>
    <property type="match status" value="1"/>
</dbReference>
<evidence type="ECO:0000313" key="2">
    <source>
        <dbReference type="EMBL" id="KIE45409.1"/>
    </source>
</evidence>
<keyword evidence="2" id="KW-0808">Transferase</keyword>
<gene>
    <name evidence="2" type="ORF">U732_2709</name>
</gene>